<gene>
    <name evidence="12 14" type="primary">cysS</name>
    <name evidence="14" type="ORF">POREN0001_0424</name>
</gene>
<feature type="binding site" evidence="12">
    <location>
        <position position="251"/>
    </location>
    <ligand>
        <name>Zn(2+)</name>
        <dbReference type="ChEBI" id="CHEBI:29105"/>
    </ligand>
</feature>
<evidence type="ECO:0000256" key="5">
    <source>
        <dbReference type="ARBA" id="ARBA00022598"/>
    </source>
</evidence>
<dbReference type="Gene3D" id="1.20.120.1910">
    <property type="entry name" value="Cysteine-tRNA ligase, C-terminal anti-codon recognition domain"/>
    <property type="match status" value="1"/>
</dbReference>
<keyword evidence="8 12" id="KW-0862">Zinc</keyword>
<dbReference type="InterPro" id="IPR014729">
    <property type="entry name" value="Rossmann-like_a/b/a_fold"/>
</dbReference>
<dbReference type="GO" id="GO:0004817">
    <property type="term" value="F:cysteine-tRNA ligase activity"/>
    <property type="evidence" value="ECO:0007669"/>
    <property type="project" value="UniProtKB-UniRule"/>
</dbReference>
<dbReference type="PANTHER" id="PTHR10890">
    <property type="entry name" value="CYSTEINYL-TRNA SYNTHETASE"/>
    <property type="match status" value="1"/>
</dbReference>
<dbReference type="SUPFAM" id="SSF52374">
    <property type="entry name" value="Nucleotidylyl transferase"/>
    <property type="match status" value="1"/>
</dbReference>
<keyword evidence="6 12" id="KW-0479">Metal-binding</keyword>
<evidence type="ECO:0000313" key="15">
    <source>
        <dbReference type="Proteomes" id="UP000004295"/>
    </source>
</evidence>
<dbReference type="eggNOG" id="COG0215">
    <property type="taxonomic scope" value="Bacteria"/>
</dbReference>
<dbReference type="GO" id="GO:0008270">
    <property type="term" value="F:zinc ion binding"/>
    <property type="evidence" value="ECO:0007669"/>
    <property type="project" value="UniProtKB-UniRule"/>
</dbReference>
<protein>
    <recommendedName>
        <fullName evidence="12">Cysteine--tRNA ligase</fullName>
        <ecNumber evidence="12">6.1.1.16</ecNumber>
    </recommendedName>
    <alternativeName>
        <fullName evidence="12">Cysteinyl-tRNA synthetase</fullName>
        <shortName evidence="12">CysRS</shortName>
    </alternativeName>
</protein>
<evidence type="ECO:0000256" key="11">
    <source>
        <dbReference type="ARBA" id="ARBA00023146"/>
    </source>
</evidence>
<dbReference type="InterPro" id="IPR009080">
    <property type="entry name" value="tRNAsynth_Ia_anticodon-bd"/>
</dbReference>
<dbReference type="RefSeq" id="WP_004334543.1">
    <property type="nucleotide sequence ID" value="NZ_ACNN01000029.1"/>
</dbReference>
<dbReference type="CDD" id="cd00672">
    <property type="entry name" value="CysRS_core"/>
    <property type="match status" value="1"/>
</dbReference>
<evidence type="ECO:0000256" key="9">
    <source>
        <dbReference type="ARBA" id="ARBA00022840"/>
    </source>
</evidence>
<keyword evidence="11 12" id="KW-0030">Aminoacyl-tRNA synthetase</keyword>
<feature type="binding site" evidence="12">
    <location>
        <position position="31"/>
    </location>
    <ligand>
        <name>Zn(2+)</name>
        <dbReference type="ChEBI" id="CHEBI:29105"/>
    </ligand>
</feature>
<evidence type="ECO:0000259" key="13">
    <source>
        <dbReference type="SMART" id="SM00840"/>
    </source>
</evidence>
<evidence type="ECO:0000313" key="14">
    <source>
        <dbReference type="EMBL" id="EEN82252.1"/>
    </source>
</evidence>
<comment type="similarity">
    <text evidence="2 12">Belongs to the class-I aminoacyl-tRNA synthetase family.</text>
</comment>
<evidence type="ECO:0000256" key="6">
    <source>
        <dbReference type="ARBA" id="ARBA00022723"/>
    </source>
</evidence>
<comment type="subcellular location">
    <subcellularLocation>
        <location evidence="1 12">Cytoplasm</location>
    </subcellularLocation>
</comment>
<comment type="caution">
    <text evidence="14">The sequence shown here is derived from an EMBL/GenBank/DDBJ whole genome shotgun (WGS) entry which is preliminary data.</text>
</comment>
<dbReference type="EC" id="6.1.1.16" evidence="12"/>
<dbReference type="GO" id="GO:0005829">
    <property type="term" value="C:cytosol"/>
    <property type="evidence" value="ECO:0007669"/>
    <property type="project" value="TreeGrafter"/>
</dbReference>
<dbReference type="Gene3D" id="3.40.50.620">
    <property type="entry name" value="HUPs"/>
    <property type="match status" value="1"/>
</dbReference>
<evidence type="ECO:0000256" key="7">
    <source>
        <dbReference type="ARBA" id="ARBA00022741"/>
    </source>
</evidence>
<dbReference type="Pfam" id="PF23493">
    <property type="entry name" value="CysS_C"/>
    <property type="match status" value="1"/>
</dbReference>
<accession>C3JC26</accession>
<dbReference type="InterPro" id="IPR056411">
    <property type="entry name" value="CysS_C"/>
</dbReference>
<dbReference type="NCBIfam" id="TIGR00435">
    <property type="entry name" value="cysS"/>
    <property type="match status" value="1"/>
</dbReference>
<comment type="subunit">
    <text evidence="3 12">Monomer.</text>
</comment>
<evidence type="ECO:0000256" key="12">
    <source>
        <dbReference type="HAMAP-Rule" id="MF_00041"/>
    </source>
</evidence>
<feature type="binding site" evidence="12">
    <location>
        <position position="226"/>
    </location>
    <ligand>
        <name>Zn(2+)</name>
        <dbReference type="ChEBI" id="CHEBI:29105"/>
    </ligand>
</feature>
<keyword evidence="7 12" id="KW-0547">Nucleotide-binding</keyword>
<keyword evidence="15" id="KW-1185">Reference proteome</keyword>
<evidence type="ECO:0000256" key="4">
    <source>
        <dbReference type="ARBA" id="ARBA00022490"/>
    </source>
</evidence>
<dbReference type="SUPFAM" id="SSF47323">
    <property type="entry name" value="Anticodon-binding domain of a subclass of class I aminoacyl-tRNA synthetases"/>
    <property type="match status" value="1"/>
</dbReference>
<sequence length="491" mass="55752">MEHPFYLYNTLSRKKEQFIPVAAPHVGMYVCGPTVYGDAHLGHARPAITFDILYRYLTHLGYKVRYVRNITDVGHLEADADDGEDKVAKKARLEQLEPMEVVQFYLTRYRHAMEALNVLPPSIEPMASGHIIEQIRLVEEILKAGYAYESKGSVYFDVEKFNREKGYGKLSGRNIEDMLSNTRTLDGQDEKRNPLDFALWKCAKPEHLMHWPSPWSEGFPGWHCECTAMGRKYLGDLFDIHGGGMDLVFPHHECEIAQAEAAMGHELVRYWMHNNMITIEGKKMGKSYGNFITLDEFFAGSHPKLTEAYSPMTIRFFILGAHYRGTVDFSNEALQAARKGLMRLLDANALLDKLTPGATSTFDPKEIEKSAQEAMNDDLNTPIVIATLFDAATKINRLRNGEESLTQDDLAELKRVFRLYLFDILGLQDERESSSSGAEAYKGAMDLLMEIRKTAKDNKDWATSDKIRDRLAELGFIVKDTKQGAEWSLGE</sequence>
<reference evidence="14 15" key="1">
    <citation type="submission" date="2009-04" db="EMBL/GenBank/DDBJ databases">
        <authorList>
            <person name="Sebastian Y."/>
            <person name="Madupu R."/>
            <person name="Durkin A.S."/>
            <person name="Torralba M."/>
            <person name="Methe B."/>
            <person name="Sutton G.G."/>
            <person name="Strausberg R.L."/>
            <person name="Nelson K.E."/>
        </authorList>
    </citation>
    <scope>NUCLEOTIDE SEQUENCE [LARGE SCALE GENOMIC DNA]</scope>
    <source>
        <strain evidence="15">ATCC 35406 / BCRC 14492 / JCM 8526 / NCTC 13058 / HG 370</strain>
    </source>
</reference>
<dbReference type="PANTHER" id="PTHR10890:SF3">
    <property type="entry name" value="CYSTEINE--TRNA LIGASE, CYTOPLASMIC"/>
    <property type="match status" value="1"/>
</dbReference>
<dbReference type="InterPro" id="IPR032678">
    <property type="entry name" value="tRNA-synt_1_cat_dom"/>
</dbReference>
<evidence type="ECO:0000256" key="10">
    <source>
        <dbReference type="ARBA" id="ARBA00022917"/>
    </source>
</evidence>
<dbReference type="InterPro" id="IPR015803">
    <property type="entry name" value="Cys-tRNA-ligase"/>
</dbReference>
<proteinExistence type="inferred from homology"/>
<evidence type="ECO:0000256" key="1">
    <source>
        <dbReference type="ARBA" id="ARBA00004496"/>
    </source>
</evidence>
<dbReference type="Pfam" id="PF09190">
    <property type="entry name" value="DALR_2"/>
    <property type="match status" value="1"/>
</dbReference>
<evidence type="ECO:0000256" key="8">
    <source>
        <dbReference type="ARBA" id="ARBA00022833"/>
    </source>
</evidence>
<feature type="short sequence motif" description="'HIGH' region" evidence="12">
    <location>
        <begin position="33"/>
        <end position="43"/>
    </location>
</feature>
<feature type="binding site" evidence="12">
    <location>
        <position position="255"/>
    </location>
    <ligand>
        <name>Zn(2+)</name>
        <dbReference type="ChEBI" id="CHEBI:29105"/>
    </ligand>
</feature>
<comment type="catalytic activity">
    <reaction evidence="12">
        <text>tRNA(Cys) + L-cysteine + ATP = L-cysteinyl-tRNA(Cys) + AMP + diphosphate</text>
        <dbReference type="Rhea" id="RHEA:17773"/>
        <dbReference type="Rhea" id="RHEA-COMP:9661"/>
        <dbReference type="Rhea" id="RHEA-COMP:9679"/>
        <dbReference type="ChEBI" id="CHEBI:30616"/>
        <dbReference type="ChEBI" id="CHEBI:33019"/>
        <dbReference type="ChEBI" id="CHEBI:35235"/>
        <dbReference type="ChEBI" id="CHEBI:78442"/>
        <dbReference type="ChEBI" id="CHEBI:78517"/>
        <dbReference type="ChEBI" id="CHEBI:456215"/>
        <dbReference type="EC" id="6.1.1.16"/>
    </reaction>
</comment>
<dbReference type="EMBL" id="ACNN01000029">
    <property type="protein sequence ID" value="EEN82252.1"/>
    <property type="molecule type" value="Genomic_DNA"/>
</dbReference>
<keyword evidence="10 12" id="KW-0648">Protein biosynthesis</keyword>
<keyword evidence="5 12" id="KW-0436">Ligase</keyword>
<evidence type="ECO:0000256" key="2">
    <source>
        <dbReference type="ARBA" id="ARBA00005594"/>
    </source>
</evidence>
<dbReference type="InterPro" id="IPR024909">
    <property type="entry name" value="Cys-tRNA/MSH_ligase"/>
</dbReference>
<name>C3JC26_POREA</name>
<dbReference type="SMART" id="SM00840">
    <property type="entry name" value="DALR_2"/>
    <property type="match status" value="1"/>
</dbReference>
<comment type="cofactor">
    <cofactor evidence="12">
        <name>Zn(2+)</name>
        <dbReference type="ChEBI" id="CHEBI:29105"/>
    </cofactor>
    <text evidence="12">Binds 1 zinc ion per subunit.</text>
</comment>
<keyword evidence="9 12" id="KW-0067">ATP-binding</keyword>
<feature type="domain" description="Cysteinyl-tRNA synthetase class Ia DALR" evidence="13">
    <location>
        <begin position="370"/>
        <end position="435"/>
    </location>
</feature>
<dbReference type="AlphaFoldDB" id="C3JC26"/>
<keyword evidence="4 12" id="KW-0963">Cytoplasm</keyword>
<feature type="binding site" evidence="12">
    <location>
        <position position="286"/>
    </location>
    <ligand>
        <name>ATP</name>
        <dbReference type="ChEBI" id="CHEBI:30616"/>
    </ligand>
</feature>
<dbReference type="GO" id="GO:0006423">
    <property type="term" value="P:cysteinyl-tRNA aminoacylation"/>
    <property type="evidence" value="ECO:0007669"/>
    <property type="project" value="UniProtKB-UniRule"/>
</dbReference>
<organism evidence="14 15">
    <name type="scientific">Porphyromonas endodontalis (strain ATCC 35406 / DSM 24491 / JCM 8526 / CCUG 16442 / BCRC 14492 / NCTC 13058 / HG 370)</name>
    <name type="common">Bacteroides endodontalis</name>
    <dbReference type="NCBI Taxonomy" id="553175"/>
    <lineage>
        <taxon>Bacteria</taxon>
        <taxon>Pseudomonadati</taxon>
        <taxon>Bacteroidota</taxon>
        <taxon>Bacteroidia</taxon>
        <taxon>Bacteroidales</taxon>
        <taxon>Porphyromonadaceae</taxon>
        <taxon>Porphyromonas</taxon>
    </lineage>
</organism>
<dbReference type="PRINTS" id="PR00983">
    <property type="entry name" value="TRNASYNTHCYS"/>
</dbReference>
<dbReference type="GO" id="GO:0005524">
    <property type="term" value="F:ATP binding"/>
    <property type="evidence" value="ECO:0007669"/>
    <property type="project" value="UniProtKB-UniRule"/>
</dbReference>
<dbReference type="Proteomes" id="UP000004295">
    <property type="component" value="Unassembled WGS sequence"/>
</dbReference>
<feature type="short sequence motif" description="'KMSKS' region" evidence="12">
    <location>
        <begin position="283"/>
        <end position="287"/>
    </location>
</feature>
<dbReference type="Pfam" id="PF01406">
    <property type="entry name" value="tRNA-synt_1e"/>
    <property type="match status" value="1"/>
</dbReference>
<dbReference type="STRING" id="553175.POREN0001_0424"/>
<evidence type="ECO:0000256" key="3">
    <source>
        <dbReference type="ARBA" id="ARBA00011245"/>
    </source>
</evidence>
<dbReference type="InterPro" id="IPR015273">
    <property type="entry name" value="Cys-tRNA-synt_Ia_DALR"/>
</dbReference>
<dbReference type="GeneID" id="93365793"/>
<dbReference type="HAMAP" id="MF_00041">
    <property type="entry name" value="Cys_tRNA_synth"/>
    <property type="match status" value="1"/>
</dbReference>
<dbReference type="FunFam" id="3.40.50.620:FF:000140">
    <property type="entry name" value="Cysteine--tRNA ligase"/>
    <property type="match status" value="1"/>
</dbReference>